<keyword evidence="2" id="KW-1185">Reference proteome</keyword>
<name>A0ACC0MBU6_RHOML</name>
<protein>
    <submittedName>
        <fullName evidence="1">Uncharacterized protein</fullName>
    </submittedName>
</protein>
<reference evidence="1" key="1">
    <citation type="submission" date="2022-02" db="EMBL/GenBank/DDBJ databases">
        <title>Plant Genome Project.</title>
        <authorList>
            <person name="Zhang R.-G."/>
        </authorList>
    </citation>
    <scope>NUCLEOTIDE SEQUENCE</scope>
    <source>
        <strain evidence="1">AT1</strain>
    </source>
</reference>
<sequence length="343" mass="39220">MKIEPAFDKLNHRKKKGPYSSLFFKEARKMLDIGAKLGIEVKGGRNYKLKRFVKMQEEELRERIHALDDYEEESISGDDDDLEDDISAAPIEDQSKQENNATAPLVTASSRWNPTPEQLRALEDMYEGGTRTPTADQIKLIAGMLRRFGKIEGKNVFYWFQNHKARERQKRRRDHRGSTLQTEEPGFEVGQAKNNATSNCSTNSEDSASIHRAVEASESRAQGWIRLEERELLQQRRTRTRTTTQSKHATWRLMEPSPTPQAFQFKATTTSTAPGEALNLSMNLAPNTISFEEDQGGNPPTLELFPIRTRDWSAEKGDYEASMASIDTSFVPHQFFEFLPMRN</sequence>
<evidence type="ECO:0000313" key="1">
    <source>
        <dbReference type="EMBL" id="KAI8538216.1"/>
    </source>
</evidence>
<comment type="caution">
    <text evidence="1">The sequence shown here is derived from an EMBL/GenBank/DDBJ whole genome shotgun (WGS) entry which is preliminary data.</text>
</comment>
<gene>
    <name evidence="1" type="ORF">RHMOL_Rhmol09G0085400</name>
</gene>
<accession>A0ACC0MBU6</accession>
<proteinExistence type="predicted"/>
<evidence type="ECO:0000313" key="2">
    <source>
        <dbReference type="Proteomes" id="UP001062846"/>
    </source>
</evidence>
<dbReference type="Proteomes" id="UP001062846">
    <property type="component" value="Chromosome 9"/>
</dbReference>
<dbReference type="EMBL" id="CM046396">
    <property type="protein sequence ID" value="KAI8538216.1"/>
    <property type="molecule type" value="Genomic_DNA"/>
</dbReference>
<organism evidence="1 2">
    <name type="scientific">Rhododendron molle</name>
    <name type="common">Chinese azalea</name>
    <name type="synonym">Azalea mollis</name>
    <dbReference type="NCBI Taxonomy" id="49168"/>
    <lineage>
        <taxon>Eukaryota</taxon>
        <taxon>Viridiplantae</taxon>
        <taxon>Streptophyta</taxon>
        <taxon>Embryophyta</taxon>
        <taxon>Tracheophyta</taxon>
        <taxon>Spermatophyta</taxon>
        <taxon>Magnoliopsida</taxon>
        <taxon>eudicotyledons</taxon>
        <taxon>Gunneridae</taxon>
        <taxon>Pentapetalae</taxon>
        <taxon>asterids</taxon>
        <taxon>Ericales</taxon>
        <taxon>Ericaceae</taxon>
        <taxon>Ericoideae</taxon>
        <taxon>Rhodoreae</taxon>
        <taxon>Rhododendron</taxon>
    </lineage>
</organism>